<reference evidence="2 3" key="1">
    <citation type="submission" date="2019-09" db="EMBL/GenBank/DDBJ databases">
        <title>Serinicoccus pratensis sp. nov., isolated from meadow soil.</title>
        <authorList>
            <person name="Zhang W."/>
        </authorList>
    </citation>
    <scope>NUCLEOTIDE SEQUENCE [LARGE SCALE GENOMIC DNA]</scope>
    <source>
        <strain evidence="2 3">W204</strain>
    </source>
</reference>
<dbReference type="RefSeq" id="WP_158061194.1">
    <property type="nucleotide sequence ID" value="NZ_CP044427.1"/>
</dbReference>
<gene>
    <name evidence="2" type="ORF">FY030_08905</name>
</gene>
<dbReference type="OrthoDB" id="4870761at2"/>
<proteinExistence type="predicted"/>
<organism evidence="2 3">
    <name type="scientific">Ornithinimicrobium pratense</name>
    <dbReference type="NCBI Taxonomy" id="2593973"/>
    <lineage>
        <taxon>Bacteria</taxon>
        <taxon>Bacillati</taxon>
        <taxon>Actinomycetota</taxon>
        <taxon>Actinomycetes</taxon>
        <taxon>Micrococcales</taxon>
        <taxon>Ornithinimicrobiaceae</taxon>
        <taxon>Ornithinimicrobium</taxon>
    </lineage>
</organism>
<evidence type="ECO:0000256" key="1">
    <source>
        <dbReference type="SAM" id="MobiDB-lite"/>
    </source>
</evidence>
<accession>A0A5J6V4W4</accession>
<keyword evidence="3" id="KW-1185">Reference proteome</keyword>
<dbReference type="EMBL" id="CP044427">
    <property type="protein sequence ID" value="QFG68808.1"/>
    <property type="molecule type" value="Genomic_DNA"/>
</dbReference>
<evidence type="ECO:0000313" key="2">
    <source>
        <dbReference type="EMBL" id="QFG68808.1"/>
    </source>
</evidence>
<name>A0A5J6V4W4_9MICO</name>
<dbReference type="KEGG" id="serw:FY030_08905"/>
<feature type="region of interest" description="Disordered" evidence="1">
    <location>
        <begin position="1"/>
        <end position="23"/>
    </location>
</feature>
<sequence>MKGGPQDEHQDERPVTGDPGVDRITADLQQAMGEDPEQVVTALTEAHRRLQARLSDPGPTPPQ</sequence>
<dbReference type="Proteomes" id="UP000326546">
    <property type="component" value="Chromosome"/>
</dbReference>
<dbReference type="AlphaFoldDB" id="A0A5J6V4W4"/>
<evidence type="ECO:0000313" key="3">
    <source>
        <dbReference type="Proteomes" id="UP000326546"/>
    </source>
</evidence>
<protein>
    <submittedName>
        <fullName evidence="2">Uncharacterized protein</fullName>
    </submittedName>
</protein>